<evidence type="ECO:0000256" key="1">
    <source>
        <dbReference type="ARBA" id="ARBA00022448"/>
    </source>
</evidence>
<keyword evidence="4 5" id="KW-0408">Iron</keyword>
<dbReference type="InterPro" id="IPR001486">
    <property type="entry name" value="Hemoglobin_trunc"/>
</dbReference>
<protein>
    <submittedName>
        <fullName evidence="6">Hemoglobin</fullName>
    </submittedName>
</protein>
<evidence type="ECO:0000256" key="4">
    <source>
        <dbReference type="ARBA" id="ARBA00023004"/>
    </source>
</evidence>
<dbReference type="AlphaFoldDB" id="A0A840XH75"/>
<dbReference type="EMBL" id="JACHBS010000001">
    <property type="protein sequence ID" value="MBB5617852.1"/>
    <property type="molecule type" value="Genomic_DNA"/>
</dbReference>
<evidence type="ECO:0000313" key="6">
    <source>
        <dbReference type="EMBL" id="MBB5617852.1"/>
    </source>
</evidence>
<dbReference type="RefSeq" id="WP_153983063.1">
    <property type="nucleotide sequence ID" value="NZ_BAAANZ010000020.1"/>
</dbReference>
<dbReference type="InterPro" id="IPR012292">
    <property type="entry name" value="Globin/Proto"/>
</dbReference>
<dbReference type="OrthoDB" id="9798157at2"/>
<keyword evidence="2 5" id="KW-0349">Heme</keyword>
<evidence type="ECO:0000256" key="2">
    <source>
        <dbReference type="ARBA" id="ARBA00022617"/>
    </source>
</evidence>
<gene>
    <name evidence="6" type="ORF">BJ959_001348</name>
</gene>
<dbReference type="GO" id="GO:0020037">
    <property type="term" value="F:heme binding"/>
    <property type="evidence" value="ECO:0007669"/>
    <property type="project" value="InterPro"/>
</dbReference>
<dbReference type="Proteomes" id="UP000552883">
    <property type="component" value="Unassembled WGS sequence"/>
</dbReference>
<comment type="caution">
    <text evidence="6">The sequence shown here is derived from an EMBL/GenBank/DDBJ whole genome shotgun (WGS) entry which is preliminary data.</text>
</comment>
<proteinExistence type="predicted"/>
<keyword evidence="7" id="KW-1185">Reference proteome</keyword>
<keyword evidence="1" id="KW-0813">Transport</keyword>
<dbReference type="Pfam" id="PF01152">
    <property type="entry name" value="Bac_globin"/>
    <property type="match status" value="1"/>
</dbReference>
<evidence type="ECO:0000313" key="7">
    <source>
        <dbReference type="Proteomes" id="UP000552883"/>
    </source>
</evidence>
<sequence>MLFDQLGGSAGLDRLAAALADRLDADPALAPLFARVDRDRLRRQHAHYLAAVLGGPEVYDGRGLREAHRPLRIDDELFDRFLAHVVESARDTGANAVAVDELAGLVRGLRPAIVNRGLG</sequence>
<reference evidence="6 7" key="1">
    <citation type="submission" date="2020-08" db="EMBL/GenBank/DDBJ databases">
        <title>Sequencing the genomes of 1000 actinobacteria strains.</title>
        <authorList>
            <person name="Klenk H.-P."/>
        </authorList>
    </citation>
    <scope>NUCLEOTIDE SEQUENCE [LARGE SCALE GENOMIC DNA]</scope>
    <source>
        <strain evidence="6 7">DSM 23889</strain>
    </source>
</reference>
<evidence type="ECO:0000256" key="3">
    <source>
        <dbReference type="ARBA" id="ARBA00022723"/>
    </source>
</evidence>
<name>A0A840XH75_9MICO</name>
<dbReference type="InterPro" id="IPR009050">
    <property type="entry name" value="Globin-like_sf"/>
</dbReference>
<feature type="binding site" description="distal binding residue" evidence="5">
    <location>
        <position position="68"/>
    </location>
    <ligand>
        <name>heme</name>
        <dbReference type="ChEBI" id="CHEBI:30413"/>
    </ligand>
    <ligandPart>
        <name>Fe</name>
        <dbReference type="ChEBI" id="CHEBI:18248"/>
    </ligandPart>
</feature>
<keyword evidence="3 5" id="KW-0479">Metal-binding</keyword>
<dbReference type="CDD" id="cd00454">
    <property type="entry name" value="TrHb1_N"/>
    <property type="match status" value="1"/>
</dbReference>
<dbReference type="GO" id="GO:0019825">
    <property type="term" value="F:oxygen binding"/>
    <property type="evidence" value="ECO:0007669"/>
    <property type="project" value="InterPro"/>
</dbReference>
<evidence type="ECO:0000256" key="5">
    <source>
        <dbReference type="PIRSR" id="PIRSR601486-1"/>
    </source>
</evidence>
<dbReference type="Gene3D" id="1.10.490.10">
    <property type="entry name" value="Globins"/>
    <property type="match status" value="1"/>
</dbReference>
<organism evidence="6 7">
    <name type="scientific">Microcella frigidaquae</name>
    <dbReference type="NCBI Taxonomy" id="424758"/>
    <lineage>
        <taxon>Bacteria</taxon>
        <taxon>Bacillati</taxon>
        <taxon>Actinomycetota</taxon>
        <taxon>Actinomycetes</taxon>
        <taxon>Micrococcales</taxon>
        <taxon>Microbacteriaceae</taxon>
        <taxon>Microcella</taxon>
    </lineage>
</organism>
<dbReference type="SUPFAM" id="SSF46458">
    <property type="entry name" value="Globin-like"/>
    <property type="match status" value="1"/>
</dbReference>
<accession>A0A840XH75</accession>
<dbReference type="GO" id="GO:0046872">
    <property type="term" value="F:metal ion binding"/>
    <property type="evidence" value="ECO:0007669"/>
    <property type="project" value="UniProtKB-KW"/>
</dbReference>